<name>A0A8J3N7F8_9CHLR</name>
<organism evidence="4 5">
    <name type="scientific">Reticulibacter mediterranei</name>
    <dbReference type="NCBI Taxonomy" id="2778369"/>
    <lineage>
        <taxon>Bacteria</taxon>
        <taxon>Bacillati</taxon>
        <taxon>Chloroflexota</taxon>
        <taxon>Ktedonobacteria</taxon>
        <taxon>Ktedonobacterales</taxon>
        <taxon>Reticulibacteraceae</taxon>
        <taxon>Reticulibacter</taxon>
    </lineage>
</organism>
<dbReference type="RefSeq" id="WP_220207697.1">
    <property type="nucleotide sequence ID" value="NZ_BNJK01000001.1"/>
</dbReference>
<dbReference type="InterPro" id="IPR036271">
    <property type="entry name" value="Tet_transcr_reg_TetR-rel_C_sf"/>
</dbReference>
<dbReference type="Pfam" id="PF00440">
    <property type="entry name" value="TetR_N"/>
    <property type="match status" value="1"/>
</dbReference>
<evidence type="ECO:0000313" key="5">
    <source>
        <dbReference type="Proteomes" id="UP000597444"/>
    </source>
</evidence>
<feature type="domain" description="HTH tetR-type" evidence="3">
    <location>
        <begin position="15"/>
        <end position="75"/>
    </location>
</feature>
<evidence type="ECO:0000256" key="2">
    <source>
        <dbReference type="PROSITE-ProRule" id="PRU00335"/>
    </source>
</evidence>
<evidence type="ECO:0000313" key="4">
    <source>
        <dbReference type="EMBL" id="GHO97112.1"/>
    </source>
</evidence>
<dbReference type="PANTHER" id="PTHR30328:SF54">
    <property type="entry name" value="HTH-TYPE TRANSCRIPTIONAL REPRESSOR SCO4008"/>
    <property type="match status" value="1"/>
</dbReference>
<reference evidence="4" key="1">
    <citation type="submission" date="2020-10" db="EMBL/GenBank/DDBJ databases">
        <title>Taxonomic study of unclassified bacteria belonging to the class Ktedonobacteria.</title>
        <authorList>
            <person name="Yabe S."/>
            <person name="Wang C.M."/>
            <person name="Zheng Y."/>
            <person name="Sakai Y."/>
            <person name="Cavaletti L."/>
            <person name="Monciardini P."/>
            <person name="Donadio S."/>
        </authorList>
    </citation>
    <scope>NUCLEOTIDE SEQUENCE</scope>
    <source>
        <strain evidence="4">ID150040</strain>
    </source>
</reference>
<dbReference type="InterPro" id="IPR050109">
    <property type="entry name" value="HTH-type_TetR-like_transc_reg"/>
</dbReference>
<dbReference type="Gene3D" id="1.10.357.10">
    <property type="entry name" value="Tetracycline Repressor, domain 2"/>
    <property type="match status" value="1"/>
</dbReference>
<gene>
    <name evidence="4" type="ORF">KSF_071600</name>
</gene>
<evidence type="ECO:0000259" key="3">
    <source>
        <dbReference type="PROSITE" id="PS50977"/>
    </source>
</evidence>
<dbReference type="PANTHER" id="PTHR30328">
    <property type="entry name" value="TRANSCRIPTIONAL REPRESSOR"/>
    <property type="match status" value="1"/>
</dbReference>
<sequence>MSEPGSRRGRVHDAEGAREAILNAAEEVFAEHGFDGARIDVIAEIAGYNKSLIFHYFKDKLELYAQVLRRADKEINVLQRRIFDTLFEEEVMADASRFKALLKETVGEFFDYQIKHPRVMRMVIWEMAEGWQGYAKIMSERDREDMMEFRALLRKAQEAGLFRSGLDPAIQLTLVVYLSMFYESFIPLFQMLLPDEDFSSQTVIAQARDYFVELIATGLVVEPPANRARQKGSET</sequence>
<dbReference type="PROSITE" id="PS50977">
    <property type="entry name" value="HTH_TETR_2"/>
    <property type="match status" value="1"/>
</dbReference>
<dbReference type="SUPFAM" id="SSF46689">
    <property type="entry name" value="Homeodomain-like"/>
    <property type="match status" value="1"/>
</dbReference>
<dbReference type="GO" id="GO:0003677">
    <property type="term" value="F:DNA binding"/>
    <property type="evidence" value="ECO:0007669"/>
    <property type="project" value="UniProtKB-UniRule"/>
</dbReference>
<dbReference type="PRINTS" id="PR00455">
    <property type="entry name" value="HTHTETR"/>
</dbReference>
<dbReference type="GO" id="GO:0006355">
    <property type="term" value="P:regulation of DNA-templated transcription"/>
    <property type="evidence" value="ECO:0007669"/>
    <property type="project" value="UniProtKB-ARBA"/>
</dbReference>
<dbReference type="InterPro" id="IPR001647">
    <property type="entry name" value="HTH_TetR"/>
</dbReference>
<dbReference type="Proteomes" id="UP000597444">
    <property type="component" value="Unassembled WGS sequence"/>
</dbReference>
<comment type="caution">
    <text evidence="4">The sequence shown here is derived from an EMBL/GenBank/DDBJ whole genome shotgun (WGS) entry which is preliminary data.</text>
</comment>
<dbReference type="SUPFAM" id="SSF48498">
    <property type="entry name" value="Tetracyclin repressor-like, C-terminal domain"/>
    <property type="match status" value="1"/>
</dbReference>
<proteinExistence type="predicted"/>
<dbReference type="Pfam" id="PF17938">
    <property type="entry name" value="TetR_C_29"/>
    <property type="match status" value="1"/>
</dbReference>
<keyword evidence="5" id="KW-1185">Reference proteome</keyword>
<dbReference type="EMBL" id="BNJK01000001">
    <property type="protein sequence ID" value="GHO97112.1"/>
    <property type="molecule type" value="Genomic_DNA"/>
</dbReference>
<accession>A0A8J3N7F8</accession>
<evidence type="ECO:0000256" key="1">
    <source>
        <dbReference type="ARBA" id="ARBA00023125"/>
    </source>
</evidence>
<protein>
    <submittedName>
        <fullName evidence="4">TetR family transcriptional regulator</fullName>
    </submittedName>
</protein>
<dbReference type="InterPro" id="IPR009057">
    <property type="entry name" value="Homeodomain-like_sf"/>
</dbReference>
<keyword evidence="1 2" id="KW-0238">DNA-binding</keyword>
<feature type="DNA-binding region" description="H-T-H motif" evidence="2">
    <location>
        <begin position="38"/>
        <end position="57"/>
    </location>
</feature>
<dbReference type="AlphaFoldDB" id="A0A8J3N7F8"/>
<dbReference type="InterPro" id="IPR041474">
    <property type="entry name" value="NicS_C"/>
</dbReference>